<dbReference type="GO" id="GO:0004869">
    <property type="term" value="F:cysteine-type endopeptidase inhibitor activity"/>
    <property type="evidence" value="ECO:0007669"/>
    <property type="project" value="UniProtKB-KW"/>
</dbReference>
<keyword evidence="3" id="KW-0732">Signal</keyword>
<accession>A0ABD3BCA9</accession>
<dbReference type="CDD" id="cd00042">
    <property type="entry name" value="CY"/>
    <property type="match status" value="1"/>
</dbReference>
<evidence type="ECO:0000313" key="5">
    <source>
        <dbReference type="EMBL" id="KAL3614952.1"/>
    </source>
</evidence>
<keyword evidence="6" id="KW-1185">Reference proteome</keyword>
<protein>
    <recommendedName>
        <fullName evidence="4">Cystatin domain-containing protein</fullName>
    </recommendedName>
</protein>
<dbReference type="InterPro" id="IPR046350">
    <property type="entry name" value="Cystatin_sf"/>
</dbReference>
<evidence type="ECO:0000256" key="1">
    <source>
        <dbReference type="ARBA" id="ARBA00022690"/>
    </source>
</evidence>
<keyword evidence="1" id="KW-0646">Protease inhibitor</keyword>
<evidence type="ECO:0000313" key="6">
    <source>
        <dbReference type="Proteomes" id="UP001632038"/>
    </source>
</evidence>
<dbReference type="InterPro" id="IPR018073">
    <property type="entry name" value="Prot_inh_cystat_CS"/>
</dbReference>
<dbReference type="PANTHER" id="PTHR47364:SF2">
    <property type="entry name" value="CYSTEINE PROTEINASE INHIBITOR 5"/>
    <property type="match status" value="1"/>
</dbReference>
<dbReference type="EMBL" id="JAVIJP010000100">
    <property type="protein sequence ID" value="KAL3614952.1"/>
    <property type="molecule type" value="Genomic_DNA"/>
</dbReference>
<proteinExistence type="predicted"/>
<comment type="caution">
    <text evidence="5">The sequence shown here is derived from an EMBL/GenBank/DDBJ whole genome shotgun (WGS) entry which is preliminary data.</text>
</comment>
<organism evidence="5 6">
    <name type="scientific">Castilleja foliolosa</name>
    <dbReference type="NCBI Taxonomy" id="1961234"/>
    <lineage>
        <taxon>Eukaryota</taxon>
        <taxon>Viridiplantae</taxon>
        <taxon>Streptophyta</taxon>
        <taxon>Embryophyta</taxon>
        <taxon>Tracheophyta</taxon>
        <taxon>Spermatophyta</taxon>
        <taxon>Magnoliopsida</taxon>
        <taxon>eudicotyledons</taxon>
        <taxon>Gunneridae</taxon>
        <taxon>Pentapetalae</taxon>
        <taxon>asterids</taxon>
        <taxon>lamiids</taxon>
        <taxon>Lamiales</taxon>
        <taxon>Orobanchaceae</taxon>
        <taxon>Pedicularideae</taxon>
        <taxon>Castillejinae</taxon>
        <taxon>Castilleja</taxon>
    </lineage>
</organism>
<dbReference type="Gene3D" id="3.10.450.10">
    <property type="match status" value="1"/>
</dbReference>
<dbReference type="AlphaFoldDB" id="A0ABD3BCA9"/>
<feature type="signal peptide" evidence="3">
    <location>
        <begin position="1"/>
        <end position="25"/>
    </location>
</feature>
<evidence type="ECO:0000256" key="2">
    <source>
        <dbReference type="ARBA" id="ARBA00022704"/>
    </source>
</evidence>
<dbReference type="SUPFAM" id="SSF54403">
    <property type="entry name" value="Cystatin/monellin"/>
    <property type="match status" value="1"/>
</dbReference>
<gene>
    <name evidence="5" type="ORF">CASFOL_040613</name>
</gene>
<dbReference type="InterPro" id="IPR000010">
    <property type="entry name" value="Cystatin_dom"/>
</dbReference>
<evidence type="ECO:0000256" key="3">
    <source>
        <dbReference type="SAM" id="SignalP"/>
    </source>
</evidence>
<feature type="chain" id="PRO_5044777243" description="Cystatin domain-containing protein" evidence="3">
    <location>
        <begin position="26"/>
        <end position="130"/>
    </location>
</feature>
<name>A0ABD3BCA9_9LAMI</name>
<dbReference type="SMART" id="SM00043">
    <property type="entry name" value="CY"/>
    <property type="match status" value="1"/>
</dbReference>
<dbReference type="Pfam" id="PF16845">
    <property type="entry name" value="SQAPI"/>
    <property type="match status" value="1"/>
</dbReference>
<sequence>MATFKSLCFPFFLTIWLTFYSIPEAAPLGGSEMIIGGWQPIKNLTDPLVVKIANFAVAEHNKQPKATKLEFVSVVKGGTQVVAGANYRLVISATESGGKSTKPEYYKTIVFEKLKDKALKLISFEKVLKM</sequence>
<dbReference type="Proteomes" id="UP001632038">
    <property type="component" value="Unassembled WGS sequence"/>
</dbReference>
<dbReference type="PANTHER" id="PTHR47364">
    <property type="entry name" value="CYSTEINE PROTEINASE INHIBITOR 5"/>
    <property type="match status" value="1"/>
</dbReference>
<keyword evidence="2" id="KW-0789">Thiol protease inhibitor</keyword>
<feature type="domain" description="Cystatin" evidence="4">
    <location>
        <begin position="33"/>
        <end position="127"/>
    </location>
</feature>
<dbReference type="PROSITE" id="PS00287">
    <property type="entry name" value="CYSTATIN"/>
    <property type="match status" value="1"/>
</dbReference>
<evidence type="ECO:0000259" key="4">
    <source>
        <dbReference type="SMART" id="SM00043"/>
    </source>
</evidence>
<reference evidence="6" key="1">
    <citation type="journal article" date="2024" name="IScience">
        <title>Strigolactones Initiate the Formation of Haustorium-like Structures in Castilleja.</title>
        <authorList>
            <person name="Buerger M."/>
            <person name="Peterson D."/>
            <person name="Chory J."/>
        </authorList>
    </citation>
    <scope>NUCLEOTIDE SEQUENCE [LARGE SCALE GENOMIC DNA]</scope>
</reference>